<dbReference type="Proteomes" id="UP000663860">
    <property type="component" value="Unassembled WGS sequence"/>
</dbReference>
<feature type="domain" description="G-protein coupled receptors family 1 profile" evidence="6">
    <location>
        <begin position="33"/>
        <end position="119"/>
    </location>
</feature>
<evidence type="ECO:0000256" key="1">
    <source>
        <dbReference type="ARBA" id="ARBA00004370"/>
    </source>
</evidence>
<name>A0A819NI90_9BILA</name>
<dbReference type="EMBL" id="CAJOBB010002783">
    <property type="protein sequence ID" value="CAF3998263.1"/>
    <property type="molecule type" value="Genomic_DNA"/>
</dbReference>
<evidence type="ECO:0000256" key="4">
    <source>
        <dbReference type="ARBA" id="ARBA00023136"/>
    </source>
</evidence>
<evidence type="ECO:0000259" key="6">
    <source>
        <dbReference type="PROSITE" id="PS50262"/>
    </source>
</evidence>
<evidence type="ECO:0000313" key="7">
    <source>
        <dbReference type="EMBL" id="CAF0974263.1"/>
    </source>
</evidence>
<accession>A0A819NI90</accession>
<protein>
    <recommendedName>
        <fullName evidence="6">G-protein coupled receptors family 1 profile domain-containing protein</fullName>
    </recommendedName>
</protein>
<reference evidence="8" key="1">
    <citation type="submission" date="2021-02" db="EMBL/GenBank/DDBJ databases">
        <authorList>
            <person name="Nowell W R."/>
        </authorList>
    </citation>
    <scope>NUCLEOTIDE SEQUENCE</scope>
</reference>
<evidence type="ECO:0000256" key="3">
    <source>
        <dbReference type="ARBA" id="ARBA00022989"/>
    </source>
</evidence>
<gene>
    <name evidence="7" type="ORF">IZO911_LOCUS16213</name>
    <name evidence="8" type="ORF">KXQ929_LOCUS28320</name>
</gene>
<comment type="caution">
    <text evidence="8">The sequence shown here is derived from an EMBL/GenBank/DDBJ whole genome shotgun (WGS) entry which is preliminary data.</text>
</comment>
<evidence type="ECO:0000313" key="8">
    <source>
        <dbReference type="EMBL" id="CAF3998263.1"/>
    </source>
</evidence>
<dbReference type="SUPFAM" id="SSF81321">
    <property type="entry name" value="Family A G protein-coupled receptor-like"/>
    <property type="match status" value="1"/>
</dbReference>
<feature type="transmembrane region" description="Helical" evidence="5">
    <location>
        <begin position="169"/>
        <end position="189"/>
    </location>
</feature>
<keyword evidence="2 5" id="KW-0812">Transmembrane</keyword>
<sequence length="249" mass="28389">MSSPDGSLALLESIQTNLFRIGGPLLLVCGVVSCVINLIVFTQKNLRKSPCSIYLIAVNIVHLLYITLPVLFLILTVGYDIDLTTSNLFMCRFYYYTSYLFEILGPFYLILASIDRVLVTSSNVGTQVKSRHRLAYIFIGCGTLFWMLFHCHALFLVDIQEIAPDYFICYARAGLYVVFLGYYAIYLYLHSMQCNAGSCYYILPDRTEYRSHTDQHLSEFGSNRHGSLATIHVFKITKRLINSLIKTSF</sequence>
<evidence type="ECO:0000256" key="2">
    <source>
        <dbReference type="ARBA" id="ARBA00022692"/>
    </source>
</evidence>
<evidence type="ECO:0000256" key="5">
    <source>
        <dbReference type="SAM" id="Phobius"/>
    </source>
</evidence>
<feature type="transmembrane region" description="Helical" evidence="5">
    <location>
        <begin position="21"/>
        <end position="41"/>
    </location>
</feature>
<evidence type="ECO:0000313" key="9">
    <source>
        <dbReference type="Proteomes" id="UP000663868"/>
    </source>
</evidence>
<dbReference type="PROSITE" id="PS50262">
    <property type="entry name" value="G_PROTEIN_RECEP_F1_2"/>
    <property type="match status" value="1"/>
</dbReference>
<organism evidence="8 9">
    <name type="scientific">Adineta steineri</name>
    <dbReference type="NCBI Taxonomy" id="433720"/>
    <lineage>
        <taxon>Eukaryota</taxon>
        <taxon>Metazoa</taxon>
        <taxon>Spiralia</taxon>
        <taxon>Gnathifera</taxon>
        <taxon>Rotifera</taxon>
        <taxon>Eurotatoria</taxon>
        <taxon>Bdelloidea</taxon>
        <taxon>Adinetida</taxon>
        <taxon>Adinetidae</taxon>
        <taxon>Adineta</taxon>
    </lineage>
</organism>
<dbReference type="GO" id="GO:0016020">
    <property type="term" value="C:membrane"/>
    <property type="evidence" value="ECO:0007669"/>
    <property type="project" value="UniProtKB-SubCell"/>
</dbReference>
<feature type="transmembrane region" description="Helical" evidence="5">
    <location>
        <begin position="134"/>
        <end position="157"/>
    </location>
</feature>
<proteinExistence type="predicted"/>
<dbReference type="EMBL" id="CAJNOE010000144">
    <property type="protein sequence ID" value="CAF0974263.1"/>
    <property type="molecule type" value="Genomic_DNA"/>
</dbReference>
<dbReference type="AlphaFoldDB" id="A0A819NI90"/>
<keyword evidence="4 5" id="KW-0472">Membrane</keyword>
<feature type="transmembrane region" description="Helical" evidence="5">
    <location>
        <begin position="93"/>
        <end position="114"/>
    </location>
</feature>
<keyword evidence="3 5" id="KW-1133">Transmembrane helix</keyword>
<comment type="subcellular location">
    <subcellularLocation>
        <location evidence="1">Membrane</location>
    </subcellularLocation>
</comment>
<dbReference type="Proteomes" id="UP000663868">
    <property type="component" value="Unassembled WGS sequence"/>
</dbReference>
<feature type="transmembrane region" description="Helical" evidence="5">
    <location>
        <begin position="53"/>
        <end position="81"/>
    </location>
</feature>
<dbReference type="InterPro" id="IPR017452">
    <property type="entry name" value="GPCR_Rhodpsn_7TM"/>
</dbReference>
<dbReference type="Gene3D" id="1.20.1070.10">
    <property type="entry name" value="Rhodopsin 7-helix transmembrane proteins"/>
    <property type="match status" value="1"/>
</dbReference>